<accession>A0ABN8BF78</accession>
<reference evidence="17" key="1">
    <citation type="submission" date="2021-12" db="EMBL/GenBank/DDBJ databases">
        <authorList>
            <person name="King R."/>
        </authorList>
    </citation>
    <scope>NUCLEOTIDE SEQUENCE</scope>
</reference>
<keyword evidence="10" id="KW-0325">Glycoprotein</keyword>
<evidence type="ECO:0000256" key="3">
    <source>
        <dbReference type="ARBA" id="ARBA00012976"/>
    </source>
</evidence>
<evidence type="ECO:0000256" key="6">
    <source>
        <dbReference type="ARBA" id="ARBA00022475"/>
    </source>
</evidence>
<evidence type="ECO:0000256" key="10">
    <source>
        <dbReference type="ARBA" id="ARBA00023180"/>
    </source>
</evidence>
<comment type="catalytic activity">
    <reaction evidence="14">
        <text>1D-myo-inositol hexakisphosphate + H2O = 1D-myo-inositol 1,2,4,5,6-pentakisphosphate + phosphate</text>
        <dbReference type="Rhea" id="RHEA:16989"/>
        <dbReference type="ChEBI" id="CHEBI:15377"/>
        <dbReference type="ChEBI" id="CHEBI:43474"/>
        <dbReference type="ChEBI" id="CHEBI:57798"/>
        <dbReference type="ChEBI" id="CHEBI:58130"/>
        <dbReference type="EC" id="3.1.3.62"/>
    </reaction>
    <physiologicalReaction direction="left-to-right" evidence="14">
        <dbReference type="Rhea" id="RHEA:16990"/>
    </physiologicalReaction>
</comment>
<evidence type="ECO:0000256" key="5">
    <source>
        <dbReference type="ARBA" id="ARBA00018097"/>
    </source>
</evidence>
<dbReference type="EC" id="3.1.3.80" evidence="3"/>
<keyword evidence="6" id="KW-1003">Cell membrane</keyword>
<proteinExistence type="inferred from homology"/>
<evidence type="ECO:0000313" key="17">
    <source>
        <dbReference type="EMBL" id="CAH0407801.1"/>
    </source>
</evidence>
<evidence type="ECO:0000256" key="14">
    <source>
        <dbReference type="ARBA" id="ARBA00043691"/>
    </source>
</evidence>
<dbReference type="SUPFAM" id="SSF53254">
    <property type="entry name" value="Phosphoglycerate mutase-like"/>
    <property type="match status" value="1"/>
</dbReference>
<comment type="catalytic activity">
    <reaction evidence="15">
        <text>(2R)-2,3-bisphosphoglycerate + H2O = (2R)-2-phosphoglycerate + phosphate</text>
        <dbReference type="Rhea" id="RHEA:27381"/>
        <dbReference type="ChEBI" id="CHEBI:15377"/>
        <dbReference type="ChEBI" id="CHEBI:43474"/>
        <dbReference type="ChEBI" id="CHEBI:58248"/>
        <dbReference type="ChEBI" id="CHEBI:58289"/>
        <dbReference type="EC" id="3.1.3.80"/>
    </reaction>
    <physiologicalReaction direction="left-to-right" evidence="15">
        <dbReference type="Rhea" id="RHEA:27382"/>
    </physiologicalReaction>
</comment>
<comment type="catalytic activity">
    <reaction evidence="12">
        <text>1D-myo-inositol 1,2,5,6-tetrakisphosphate + H2O = 1D-myo-inositol 1,2,6-trisphosphate + phosphate</text>
        <dbReference type="Rhea" id="RHEA:77119"/>
        <dbReference type="ChEBI" id="CHEBI:15377"/>
        <dbReference type="ChEBI" id="CHEBI:43474"/>
        <dbReference type="ChEBI" id="CHEBI:195535"/>
        <dbReference type="ChEBI" id="CHEBI:195537"/>
        <dbReference type="EC" id="3.1.3.62"/>
    </reaction>
    <physiologicalReaction direction="left-to-right" evidence="12">
        <dbReference type="Rhea" id="RHEA:77120"/>
    </physiologicalReaction>
</comment>
<protein>
    <recommendedName>
        <fullName evidence="5">Multiple inositol polyphosphate phosphatase 1</fullName>
        <ecNumber evidence="4">3.1.3.62</ecNumber>
        <ecNumber evidence="3">3.1.3.80</ecNumber>
    </recommendedName>
    <alternativeName>
        <fullName evidence="11">2,3-bisphosphoglycerate 3-phosphatase</fullName>
    </alternativeName>
</protein>
<evidence type="ECO:0000256" key="12">
    <source>
        <dbReference type="ARBA" id="ARBA00043668"/>
    </source>
</evidence>
<evidence type="ECO:0000256" key="9">
    <source>
        <dbReference type="ARBA" id="ARBA00023136"/>
    </source>
</evidence>
<evidence type="ECO:0000256" key="15">
    <source>
        <dbReference type="ARBA" id="ARBA00043832"/>
    </source>
</evidence>
<evidence type="ECO:0000313" key="18">
    <source>
        <dbReference type="Proteomes" id="UP001153292"/>
    </source>
</evidence>
<organism evidence="17 18">
    <name type="scientific">Chilo suppressalis</name>
    <name type="common">Asiatic rice borer moth</name>
    <dbReference type="NCBI Taxonomy" id="168631"/>
    <lineage>
        <taxon>Eukaryota</taxon>
        <taxon>Metazoa</taxon>
        <taxon>Ecdysozoa</taxon>
        <taxon>Arthropoda</taxon>
        <taxon>Hexapoda</taxon>
        <taxon>Insecta</taxon>
        <taxon>Pterygota</taxon>
        <taxon>Neoptera</taxon>
        <taxon>Endopterygota</taxon>
        <taxon>Lepidoptera</taxon>
        <taxon>Glossata</taxon>
        <taxon>Ditrysia</taxon>
        <taxon>Pyraloidea</taxon>
        <taxon>Crambidae</taxon>
        <taxon>Crambinae</taxon>
        <taxon>Chilo</taxon>
    </lineage>
</organism>
<dbReference type="PANTHER" id="PTHR20963">
    <property type="entry name" value="MULTIPLE INOSITOL POLYPHOSPHATE PHOSPHATASE-RELATED"/>
    <property type="match status" value="1"/>
</dbReference>
<dbReference type="EC" id="3.1.3.62" evidence="4"/>
<evidence type="ECO:0000256" key="8">
    <source>
        <dbReference type="ARBA" id="ARBA00022801"/>
    </source>
</evidence>
<dbReference type="PANTHER" id="PTHR20963:SF8">
    <property type="entry name" value="MULTIPLE INOSITOL POLYPHOSPHATE PHOSPHATASE 1"/>
    <property type="match status" value="1"/>
</dbReference>
<keyword evidence="16" id="KW-0812">Transmembrane</keyword>
<dbReference type="EMBL" id="OU963902">
    <property type="protein sequence ID" value="CAH0407801.1"/>
    <property type="molecule type" value="Genomic_DNA"/>
</dbReference>
<keyword evidence="9 16" id="KW-0472">Membrane</keyword>
<comment type="subcellular location">
    <subcellularLocation>
        <location evidence="1">Cell membrane</location>
    </subcellularLocation>
</comment>
<evidence type="ECO:0000256" key="2">
    <source>
        <dbReference type="ARBA" id="ARBA00008422"/>
    </source>
</evidence>
<keyword evidence="18" id="KW-1185">Reference proteome</keyword>
<dbReference type="Proteomes" id="UP001153292">
    <property type="component" value="Chromosome 9"/>
</dbReference>
<feature type="transmembrane region" description="Helical" evidence="16">
    <location>
        <begin position="20"/>
        <end position="44"/>
    </location>
</feature>
<gene>
    <name evidence="17" type="ORF">CHILSU_LOCUS11203</name>
</gene>
<dbReference type="CDD" id="cd07061">
    <property type="entry name" value="HP_HAP_like"/>
    <property type="match status" value="1"/>
</dbReference>
<keyword evidence="16" id="KW-1133">Transmembrane helix</keyword>
<keyword evidence="7" id="KW-0732">Signal</keyword>
<comment type="catalytic activity">
    <reaction evidence="13">
        <text>1D-myo-inositol 1,2,4,5,6-pentakisphosphate + H2O = 1D-myo-inositol 1,2,5,6-tetrakisphosphate + phosphate</text>
        <dbReference type="Rhea" id="RHEA:77115"/>
        <dbReference type="ChEBI" id="CHEBI:15377"/>
        <dbReference type="ChEBI" id="CHEBI:43474"/>
        <dbReference type="ChEBI" id="CHEBI:57798"/>
        <dbReference type="ChEBI" id="CHEBI:195535"/>
        <dbReference type="EC" id="3.1.3.62"/>
    </reaction>
    <physiologicalReaction direction="left-to-right" evidence="13">
        <dbReference type="Rhea" id="RHEA:77116"/>
    </physiologicalReaction>
</comment>
<evidence type="ECO:0000256" key="1">
    <source>
        <dbReference type="ARBA" id="ARBA00004236"/>
    </source>
</evidence>
<evidence type="ECO:0000256" key="7">
    <source>
        <dbReference type="ARBA" id="ARBA00022729"/>
    </source>
</evidence>
<evidence type="ECO:0000256" key="13">
    <source>
        <dbReference type="ARBA" id="ARBA00043671"/>
    </source>
</evidence>
<evidence type="ECO:0000256" key="11">
    <source>
        <dbReference type="ARBA" id="ARBA00031642"/>
    </source>
</evidence>
<dbReference type="PIRSF" id="PIRSF000894">
    <property type="entry name" value="Acid_phosphatase"/>
    <property type="match status" value="1"/>
</dbReference>
<dbReference type="InterPro" id="IPR016274">
    <property type="entry name" value="Histidine_acid_Pase_euk"/>
</dbReference>
<dbReference type="Gene3D" id="3.40.50.1240">
    <property type="entry name" value="Phosphoglycerate mutase-like"/>
    <property type="match status" value="1"/>
</dbReference>
<dbReference type="InterPro" id="IPR029033">
    <property type="entry name" value="His_PPase_superfam"/>
</dbReference>
<name>A0ABN8BF78_CHISP</name>
<evidence type="ECO:0000256" key="16">
    <source>
        <dbReference type="SAM" id="Phobius"/>
    </source>
</evidence>
<dbReference type="Pfam" id="PF00328">
    <property type="entry name" value="His_Phos_2"/>
    <property type="match status" value="1"/>
</dbReference>
<dbReference type="InterPro" id="IPR000560">
    <property type="entry name" value="His_Pase_clade-2"/>
</dbReference>
<sequence length="454" mass="52219">MPSRLRLVAFRPRPLLVTSIIMQSVFIFFICLPVVIVNSLFCFWNSGCPYRHFSTKTPYNLVRGDIRDSVIKVKGCTAVSIWSLYRHGKRYPNKHSAHLMENAVAIRNHIADSFENGKCSLCAQDVDNVINWKVDHRLFKGITELTDEGYREMYSIANRLKATFPDLLTNLKENEFTFRPTADDRMEESAQAFVDGIGERLSIEQLKVNDSITPYTSCGKYGSEVKDNPKTFEESSKYQKSSEYLAMKDRIQRRAGLDIKLTDDNVTALYDLCRYTWSGIDSIASPWCAVFTSEDLQVLEYVEDLNQYYKSGYGSPMNELLGHIILADLLKSFQQVKNGNGKRITAYFSESTTIDMTLSALGLFKDKDVLRGSQRNRDRKWRSFKQSSFSANIMAVLSRCYLNGNEDYTVVFYLNEEPIKSICLEGICPWKEFEDKFKPFLDTNIDFCEFNAIR</sequence>
<evidence type="ECO:0000256" key="4">
    <source>
        <dbReference type="ARBA" id="ARBA00013040"/>
    </source>
</evidence>
<keyword evidence="8" id="KW-0378">Hydrolase</keyword>
<comment type="similarity">
    <text evidence="2">Belongs to the histidine acid phosphatase family. MINPP1 subfamily.</text>
</comment>